<feature type="domain" description="SMP-30/Gluconolactonase/LRE-like region" evidence="4">
    <location>
        <begin position="16"/>
        <end position="262"/>
    </location>
</feature>
<evidence type="ECO:0000256" key="1">
    <source>
        <dbReference type="ARBA" id="ARBA00008853"/>
    </source>
</evidence>
<dbReference type="AlphaFoldDB" id="A0A0C1YKW1"/>
<keyword evidence="6" id="KW-1185">Reference proteome</keyword>
<proteinExistence type="inferred from homology"/>
<dbReference type="GO" id="GO:0019853">
    <property type="term" value="P:L-ascorbic acid biosynthetic process"/>
    <property type="evidence" value="ECO:0007669"/>
    <property type="project" value="TreeGrafter"/>
</dbReference>
<reference evidence="5 6" key="1">
    <citation type="submission" date="2014-12" db="EMBL/GenBank/DDBJ databases">
        <title>Denitrispirillum autotrophicum gen. nov., sp. nov., Denitrifying, Facultatively Autotrophic Bacteria Isolated from Rice Paddy Soil.</title>
        <authorList>
            <person name="Ishii S."/>
            <person name="Ashida N."/>
            <person name="Ohno H."/>
            <person name="Otsuka S."/>
            <person name="Yokota A."/>
            <person name="Senoo K."/>
        </authorList>
    </citation>
    <scope>NUCLEOTIDE SEQUENCE [LARGE SCALE GENOMIC DNA]</scope>
    <source>
        <strain evidence="5 6">TSA66</strain>
    </source>
</reference>
<sequence>MSTHEIRPLLDTPMLLGECPLWHPDEAALYWIDIAAKEVHRYHPASAYHRVWSLPSEPGCIVRCEDSSLLVAMRSGLAFLDTNDATLTKLADAPYDPSCARFNDGRCDAAGRMWAGTLYDPRDRPGGSLFCVERGTIRDVGKPVTVSNGVAFSIDNRTLYHTDTTTHQITAYEFDLASGHIGQGRPFKQFSTDKSNNYGGRPDGAAVDSEDAYWCAMYEGARILRLAPSGEVLLEIPLPVKCPTMVAFGGPDLKTLYVTSARYNRSQDELHRYPLSGCILTLEVEVPGREEYSYRR</sequence>
<dbReference type="STRING" id="709839.TSA66_10550"/>
<organism evidence="5 6">
    <name type="scientific">Noviherbaspirillum autotrophicum</name>
    <dbReference type="NCBI Taxonomy" id="709839"/>
    <lineage>
        <taxon>Bacteria</taxon>
        <taxon>Pseudomonadati</taxon>
        <taxon>Pseudomonadota</taxon>
        <taxon>Betaproteobacteria</taxon>
        <taxon>Burkholderiales</taxon>
        <taxon>Oxalobacteraceae</taxon>
        <taxon>Noviherbaspirillum</taxon>
    </lineage>
</organism>
<dbReference type="InterPro" id="IPR011042">
    <property type="entry name" value="6-blade_b-propeller_TolB-like"/>
</dbReference>
<keyword evidence="3" id="KW-0479">Metal-binding</keyword>
<dbReference type="PRINTS" id="PR01790">
    <property type="entry name" value="SMP30FAMILY"/>
</dbReference>
<evidence type="ECO:0000256" key="3">
    <source>
        <dbReference type="PIRSR" id="PIRSR605511-2"/>
    </source>
</evidence>
<dbReference type="Proteomes" id="UP000031572">
    <property type="component" value="Unassembled WGS sequence"/>
</dbReference>
<gene>
    <name evidence="5" type="ORF">TSA66_10550</name>
</gene>
<dbReference type="PANTHER" id="PTHR10907">
    <property type="entry name" value="REGUCALCIN"/>
    <property type="match status" value="1"/>
</dbReference>
<comment type="cofactor">
    <cofactor evidence="3">
        <name>Zn(2+)</name>
        <dbReference type="ChEBI" id="CHEBI:29105"/>
    </cofactor>
    <text evidence="3">Binds 1 divalent metal cation per subunit.</text>
</comment>
<protein>
    <submittedName>
        <fullName evidence="5">Gluconolactonase</fullName>
    </submittedName>
</protein>
<comment type="caution">
    <text evidence="5">The sequence shown here is derived from an EMBL/GenBank/DDBJ whole genome shotgun (WGS) entry which is preliminary data.</text>
</comment>
<dbReference type="OrthoDB" id="9775406at2"/>
<dbReference type="SUPFAM" id="SSF63829">
    <property type="entry name" value="Calcium-dependent phosphotriesterase"/>
    <property type="match status" value="1"/>
</dbReference>
<evidence type="ECO:0000256" key="2">
    <source>
        <dbReference type="PIRSR" id="PIRSR605511-1"/>
    </source>
</evidence>
<feature type="binding site" evidence="3">
    <location>
        <position position="101"/>
    </location>
    <ligand>
        <name>substrate</name>
    </ligand>
</feature>
<dbReference type="GO" id="GO:0005509">
    <property type="term" value="F:calcium ion binding"/>
    <property type="evidence" value="ECO:0007669"/>
    <property type="project" value="TreeGrafter"/>
</dbReference>
<dbReference type="EMBL" id="JWJG01000028">
    <property type="protein sequence ID" value="KIF81147.1"/>
    <property type="molecule type" value="Genomic_DNA"/>
</dbReference>
<dbReference type="Pfam" id="PF08450">
    <property type="entry name" value="SGL"/>
    <property type="match status" value="1"/>
</dbReference>
<evidence type="ECO:0000259" key="4">
    <source>
        <dbReference type="Pfam" id="PF08450"/>
    </source>
</evidence>
<dbReference type="Gene3D" id="2.120.10.30">
    <property type="entry name" value="TolB, C-terminal domain"/>
    <property type="match status" value="1"/>
</dbReference>
<dbReference type="RefSeq" id="WP_040039971.1">
    <property type="nucleotide sequence ID" value="NZ_JWJG01000028.1"/>
</dbReference>
<feature type="binding site" evidence="3">
    <location>
        <position position="148"/>
    </location>
    <ligand>
        <name>a divalent metal cation</name>
        <dbReference type="ChEBI" id="CHEBI:60240"/>
    </ligand>
</feature>
<dbReference type="InterPro" id="IPR005511">
    <property type="entry name" value="SMP-30"/>
</dbReference>
<name>A0A0C1YKW1_9BURK</name>
<comment type="similarity">
    <text evidence="1">Belongs to the SMP-30/CGR1 family.</text>
</comment>
<feature type="binding site" evidence="3">
    <location>
        <position position="103"/>
    </location>
    <ligand>
        <name>substrate</name>
    </ligand>
</feature>
<dbReference type="InterPro" id="IPR013658">
    <property type="entry name" value="SGL"/>
</dbReference>
<evidence type="ECO:0000313" key="6">
    <source>
        <dbReference type="Proteomes" id="UP000031572"/>
    </source>
</evidence>
<feature type="active site" description="Proton donor/acceptor" evidence="2">
    <location>
        <position position="203"/>
    </location>
</feature>
<evidence type="ECO:0000313" key="5">
    <source>
        <dbReference type="EMBL" id="KIF81147.1"/>
    </source>
</evidence>
<dbReference type="PANTHER" id="PTHR10907:SF47">
    <property type="entry name" value="REGUCALCIN"/>
    <property type="match status" value="1"/>
</dbReference>
<accession>A0A0C1YKW1</accession>
<keyword evidence="3" id="KW-0862">Zinc</keyword>
<dbReference type="GO" id="GO:0004341">
    <property type="term" value="F:gluconolactonase activity"/>
    <property type="evidence" value="ECO:0007669"/>
    <property type="project" value="TreeGrafter"/>
</dbReference>
<feature type="binding site" evidence="3">
    <location>
        <position position="203"/>
    </location>
    <ligand>
        <name>a divalent metal cation</name>
        <dbReference type="ChEBI" id="CHEBI:60240"/>
    </ligand>
</feature>
<feature type="binding site" evidence="3">
    <location>
        <position position="18"/>
    </location>
    <ligand>
        <name>a divalent metal cation</name>
        <dbReference type="ChEBI" id="CHEBI:60240"/>
    </ligand>
</feature>